<evidence type="ECO:0008006" key="3">
    <source>
        <dbReference type="Google" id="ProtNLM"/>
    </source>
</evidence>
<dbReference type="PROSITE" id="PS51257">
    <property type="entry name" value="PROKAR_LIPOPROTEIN"/>
    <property type="match status" value="1"/>
</dbReference>
<protein>
    <recommendedName>
        <fullName evidence="3">Secreted protein</fullName>
    </recommendedName>
</protein>
<proteinExistence type="predicted"/>
<gene>
    <name evidence="2" type="ORF">HELGO_WM73938</name>
</gene>
<evidence type="ECO:0000313" key="2">
    <source>
        <dbReference type="EMBL" id="CAA6803502.1"/>
    </source>
</evidence>
<keyword evidence="1" id="KW-0732">Signal</keyword>
<organism evidence="2">
    <name type="scientific">uncultured Thiotrichaceae bacterium</name>
    <dbReference type="NCBI Taxonomy" id="298394"/>
    <lineage>
        <taxon>Bacteria</taxon>
        <taxon>Pseudomonadati</taxon>
        <taxon>Pseudomonadota</taxon>
        <taxon>Gammaproteobacteria</taxon>
        <taxon>Thiotrichales</taxon>
        <taxon>Thiotrichaceae</taxon>
        <taxon>environmental samples</taxon>
    </lineage>
</organism>
<sequence length="128" mass="13553">MKSIYFICTIILLSLLTAACNATQILSGNTSTASVPTQPSHADNCKKQGGEWVRGGILGLYGCLRPAKDAGKICTNSDQCQYGCNARPGSSPRPGEKTTGQCQKDNNHAGCRIDIKNGIAQPKHCVTI</sequence>
<dbReference type="EMBL" id="CACVAV010000061">
    <property type="protein sequence ID" value="CAA6803502.1"/>
    <property type="molecule type" value="Genomic_DNA"/>
</dbReference>
<accession>A0A6S6SJD6</accession>
<feature type="chain" id="PRO_5028055602" description="Secreted protein" evidence="1">
    <location>
        <begin position="23"/>
        <end position="128"/>
    </location>
</feature>
<dbReference type="AlphaFoldDB" id="A0A6S6SJD6"/>
<feature type="signal peptide" evidence="1">
    <location>
        <begin position="1"/>
        <end position="22"/>
    </location>
</feature>
<evidence type="ECO:0000256" key="1">
    <source>
        <dbReference type="SAM" id="SignalP"/>
    </source>
</evidence>
<reference evidence="2" key="1">
    <citation type="submission" date="2020-01" db="EMBL/GenBank/DDBJ databases">
        <authorList>
            <person name="Meier V. D."/>
            <person name="Meier V D."/>
        </authorList>
    </citation>
    <scope>NUCLEOTIDE SEQUENCE</scope>
    <source>
        <strain evidence="2">HLG_WM_MAG_08</strain>
    </source>
</reference>
<name>A0A6S6SJD6_9GAMM</name>